<feature type="binding site" evidence="19">
    <location>
        <position position="173"/>
    </location>
    <ligand>
        <name>Mg(2+)</name>
        <dbReference type="ChEBI" id="CHEBI:18420"/>
        <label>2</label>
    </ligand>
</feature>
<evidence type="ECO:0000256" key="17">
    <source>
        <dbReference type="ARBA" id="ARBA00043932"/>
    </source>
</evidence>
<dbReference type="FunFam" id="3.40.50.10990:FF:000001">
    <property type="entry name" value="Riboflavin biosynthesis protein RibBA"/>
    <property type="match status" value="1"/>
</dbReference>
<keyword evidence="13 19" id="KW-0342">GTP-binding</keyword>
<feature type="binding site" evidence="19">
    <location>
        <position position="60"/>
    </location>
    <ligand>
        <name>D-ribulose 5-phosphate</name>
        <dbReference type="ChEBI" id="CHEBI:58121"/>
    </ligand>
</feature>
<dbReference type="InterPro" id="IPR036144">
    <property type="entry name" value="RibA-like_sf"/>
</dbReference>
<keyword evidence="12 19" id="KW-0460">Magnesium</keyword>
<dbReference type="EC" id="4.1.99.12" evidence="19"/>
<feature type="binding site" evidence="19">
    <location>
        <begin position="55"/>
        <end position="56"/>
    </location>
    <ligand>
        <name>D-ribulose 5-phosphate</name>
        <dbReference type="ChEBI" id="CHEBI:58121"/>
    </ligand>
</feature>
<dbReference type="Gene3D" id="3.40.50.10990">
    <property type="entry name" value="GTP cyclohydrolase II"/>
    <property type="match status" value="1"/>
</dbReference>
<organism evidence="22 23">
    <name type="scientific">Streptomyces spectabilis</name>
    <dbReference type="NCBI Taxonomy" id="68270"/>
    <lineage>
        <taxon>Bacteria</taxon>
        <taxon>Bacillati</taxon>
        <taxon>Actinomycetota</taxon>
        <taxon>Actinomycetes</taxon>
        <taxon>Kitasatosporales</taxon>
        <taxon>Streptomycetaceae</taxon>
        <taxon>Streptomyces</taxon>
    </lineage>
</organism>
<evidence type="ECO:0000259" key="20">
    <source>
        <dbReference type="Pfam" id="PF00925"/>
    </source>
</evidence>
<keyword evidence="14 19" id="KW-0464">Manganese</keyword>
<dbReference type="InterPro" id="IPR032677">
    <property type="entry name" value="GTP_cyclohydro_II"/>
</dbReference>
<feature type="binding site" evidence="19">
    <location>
        <position position="298"/>
    </location>
    <ligand>
        <name>Zn(2+)</name>
        <dbReference type="ChEBI" id="CHEBI:29105"/>
        <note>catalytic</note>
    </ligand>
</feature>
<feature type="binding site" evidence="19">
    <location>
        <position position="348"/>
    </location>
    <ligand>
        <name>GTP</name>
        <dbReference type="ChEBI" id="CHEBI:37565"/>
    </ligand>
</feature>
<dbReference type="FunFam" id="3.90.870.10:FF:000001">
    <property type="entry name" value="Riboflavin biosynthesis protein RibBA"/>
    <property type="match status" value="1"/>
</dbReference>
<evidence type="ECO:0000256" key="1">
    <source>
        <dbReference type="ARBA" id="ARBA00000141"/>
    </source>
</evidence>
<dbReference type="Proteomes" id="UP000326505">
    <property type="component" value="Chromosome"/>
</dbReference>
<feature type="binding site" evidence="19">
    <location>
        <position position="287"/>
    </location>
    <ligand>
        <name>Zn(2+)</name>
        <dbReference type="ChEBI" id="CHEBI:29105"/>
        <note>catalytic</note>
    </ligand>
</feature>
<dbReference type="GO" id="GO:0009231">
    <property type="term" value="P:riboflavin biosynthetic process"/>
    <property type="evidence" value="ECO:0007669"/>
    <property type="project" value="UniProtKB-UniRule"/>
</dbReference>
<evidence type="ECO:0000256" key="4">
    <source>
        <dbReference type="ARBA" id="ARBA00004853"/>
    </source>
</evidence>
<feature type="binding site" evidence="19">
    <location>
        <position position="383"/>
    </location>
    <ligand>
        <name>GTP</name>
        <dbReference type="ChEBI" id="CHEBI:37565"/>
    </ligand>
</feature>
<evidence type="ECO:0000313" key="21">
    <source>
        <dbReference type="EMBL" id="MBB5105753.1"/>
    </source>
</evidence>
<feature type="binding site" evidence="19">
    <location>
        <position position="194"/>
    </location>
    <ligand>
        <name>D-ribulose 5-phosphate</name>
        <dbReference type="ChEBI" id="CHEBI:58121"/>
    </ligand>
</feature>
<dbReference type="NCBIfam" id="NF006803">
    <property type="entry name" value="PRK09311.1"/>
    <property type="match status" value="1"/>
</dbReference>
<feature type="site" description="Essential for DHBP synthase activity" evidence="19">
    <location>
        <position position="156"/>
    </location>
</feature>
<evidence type="ECO:0000313" key="24">
    <source>
        <dbReference type="Proteomes" id="UP000549009"/>
    </source>
</evidence>
<reference evidence="22 23" key="1">
    <citation type="submission" date="2017-09" db="EMBL/GenBank/DDBJ databases">
        <authorList>
            <person name="Lee N."/>
            <person name="Cho B.-K."/>
        </authorList>
    </citation>
    <scope>NUCLEOTIDE SEQUENCE [LARGE SCALE GENOMIC DNA]</scope>
    <source>
        <strain evidence="22 23">ATCC 27465</strain>
    </source>
</reference>
<feature type="binding site" evidence="19">
    <location>
        <position position="303"/>
    </location>
    <ligand>
        <name>GTP</name>
        <dbReference type="ChEBI" id="CHEBI:37565"/>
    </ligand>
</feature>
<feature type="site" description="Essential for DHBP synthase activity" evidence="19">
    <location>
        <position position="194"/>
    </location>
</feature>
<dbReference type="NCBIfam" id="NF001591">
    <property type="entry name" value="PRK00393.1"/>
    <property type="match status" value="1"/>
</dbReference>
<feature type="binding site" evidence="19">
    <location>
        <position position="300"/>
    </location>
    <ligand>
        <name>Zn(2+)</name>
        <dbReference type="ChEBI" id="CHEBI:29105"/>
        <note>catalytic</note>
    </ligand>
</feature>
<evidence type="ECO:0000256" key="14">
    <source>
        <dbReference type="ARBA" id="ARBA00023211"/>
    </source>
</evidence>
<dbReference type="GO" id="GO:0030145">
    <property type="term" value="F:manganese ion binding"/>
    <property type="evidence" value="ECO:0007669"/>
    <property type="project" value="UniProtKB-UniRule"/>
</dbReference>
<evidence type="ECO:0000256" key="9">
    <source>
        <dbReference type="ARBA" id="ARBA00022741"/>
    </source>
</evidence>
<dbReference type="GO" id="GO:0008270">
    <property type="term" value="F:zinc ion binding"/>
    <property type="evidence" value="ECO:0007669"/>
    <property type="project" value="UniProtKB-UniRule"/>
</dbReference>
<comment type="cofactor">
    <cofactor evidence="19">
        <name>Zn(2+)</name>
        <dbReference type="ChEBI" id="CHEBI:29105"/>
    </cofactor>
    <text evidence="19">Binds 1 zinc ion per subunit.</text>
</comment>
<dbReference type="Pfam" id="PF00926">
    <property type="entry name" value="DHBP_synthase"/>
    <property type="match status" value="1"/>
</dbReference>
<evidence type="ECO:0000256" key="19">
    <source>
        <dbReference type="HAMAP-Rule" id="MF_01283"/>
    </source>
</evidence>
<comment type="function">
    <text evidence="17 19">Catalyzes the conversion of GTP to 2,5-diamino-6-ribosylamino-4(3H)-pyrimidinone 5'-phosphate (DARP), formate and pyrophosphate.</text>
</comment>
<evidence type="ECO:0000256" key="15">
    <source>
        <dbReference type="ARBA" id="ARBA00023239"/>
    </source>
</evidence>
<dbReference type="SUPFAM" id="SSF55821">
    <property type="entry name" value="YrdC/RibB"/>
    <property type="match status" value="1"/>
</dbReference>
<gene>
    <name evidence="19" type="primary">ribBA</name>
    <name evidence="22" type="ORF">CP982_08545</name>
    <name evidence="21" type="ORF">FHS40_004848</name>
</gene>
<dbReference type="EMBL" id="CP023690">
    <property type="protein sequence ID" value="QEV58763.1"/>
    <property type="molecule type" value="Genomic_DNA"/>
</dbReference>
<comment type="cofactor">
    <cofactor evidence="19">
        <name>Mg(2+)</name>
        <dbReference type="ChEBI" id="CHEBI:18420"/>
    </cofactor>
    <cofactor evidence="19">
        <name>Mn(2+)</name>
        <dbReference type="ChEBI" id="CHEBI:29035"/>
    </cofactor>
    <text evidence="19">Binds 2 divalent metal cations per subunit. Magnesium or manganese.</text>
</comment>
<keyword evidence="24" id="KW-1185">Reference proteome</keyword>
<dbReference type="InterPro" id="IPR000926">
    <property type="entry name" value="RibA"/>
</dbReference>
<evidence type="ECO:0000256" key="7">
    <source>
        <dbReference type="ARBA" id="ARBA00022619"/>
    </source>
</evidence>
<keyword evidence="16 19" id="KW-0511">Multifunctional enzyme</keyword>
<evidence type="ECO:0000256" key="16">
    <source>
        <dbReference type="ARBA" id="ARBA00023268"/>
    </source>
</evidence>
<evidence type="ECO:0000256" key="8">
    <source>
        <dbReference type="ARBA" id="ARBA00022723"/>
    </source>
</evidence>
<dbReference type="HAMAP" id="MF_00179">
    <property type="entry name" value="RibA"/>
    <property type="match status" value="1"/>
</dbReference>
<dbReference type="InterPro" id="IPR017945">
    <property type="entry name" value="DHBP_synth_RibB-like_a/b_dom"/>
</dbReference>
<sequence>MTTHTPPAAPDDAGPVHPFYYTTDNSEDLCLDPVELAVRDIAAGRPVVVVDDENRENEGDLVVAAEKATPEIVAFMMTECRGLICAPMEADELDRLELPQMVTENTESMSTAFTVTVDAGPAHGVTTGISAADRATTLQMLAGGKAKADDFVRPGHIFPLRAKDGGVLARPGHTEAAVDLARLAGLRPAGAIVEIAGEDGRMLRLPQLIPFARKHGLTIISIEDLIDYRRSAEPTVRREAEVHLPTAFGEFTAYGYRSTADGVEHVALVHGDIQDGEDVLVRVHSECLTGDVFHSLRCDCGPQLQESMRRIAAAGRGVVVYLRGHEGRGIGLMSKLRAYELQERGSDTLDANLELGLPADARDYGAGAQILDDLGVRSLRLLTNNPDKTEALARHGLKVIAREPMPVTAGEHNLRYLRTKRDRMGHDLPWLDATDMSACGNQ</sequence>
<comment type="catalytic activity">
    <reaction evidence="18 19">
        <text>GTP + 4 H2O = 2,5-diamino-6-hydroxy-4-(5-phosphoribosylamino)-pyrimidine + formate + 2 phosphate + 3 H(+)</text>
        <dbReference type="Rhea" id="RHEA:23704"/>
        <dbReference type="ChEBI" id="CHEBI:15377"/>
        <dbReference type="ChEBI" id="CHEBI:15378"/>
        <dbReference type="ChEBI" id="CHEBI:15740"/>
        <dbReference type="ChEBI" id="CHEBI:37565"/>
        <dbReference type="ChEBI" id="CHEBI:43474"/>
        <dbReference type="ChEBI" id="CHEBI:58614"/>
        <dbReference type="EC" id="3.5.4.25"/>
    </reaction>
</comment>
<dbReference type="InterPro" id="IPR000422">
    <property type="entry name" value="DHBP_synthase_RibB"/>
</dbReference>
<dbReference type="InterPro" id="IPR016299">
    <property type="entry name" value="Riboflavin_synth_RibBA"/>
</dbReference>
<feature type="binding site" evidence="19">
    <location>
        <begin position="282"/>
        <end position="286"/>
    </location>
    <ligand>
        <name>GTP</name>
        <dbReference type="ChEBI" id="CHEBI:37565"/>
    </ligand>
</feature>
<evidence type="ECO:0000313" key="23">
    <source>
        <dbReference type="Proteomes" id="UP000326505"/>
    </source>
</evidence>
<evidence type="ECO:0000313" key="22">
    <source>
        <dbReference type="EMBL" id="QEV58763.1"/>
    </source>
</evidence>
<comment type="pathway">
    <text evidence="4 19">Cofactor biosynthesis; riboflavin biosynthesis; 5-amino-6-(D-ribitylamino)uracil from GTP: step 1/4.</text>
</comment>
<feature type="binding site" evidence="19">
    <location>
        <begin position="170"/>
        <end position="174"/>
    </location>
    <ligand>
        <name>D-ribulose 5-phosphate</name>
        <dbReference type="ChEBI" id="CHEBI:58121"/>
    </ligand>
</feature>
<dbReference type="EMBL" id="JACHJD010000008">
    <property type="protein sequence ID" value="MBB5105753.1"/>
    <property type="molecule type" value="Genomic_DNA"/>
</dbReference>
<feature type="domain" description="GTP cyclohydrolase II" evidence="20">
    <location>
        <begin position="238"/>
        <end position="403"/>
    </location>
</feature>
<feature type="binding site" evidence="19">
    <location>
        <begin position="326"/>
        <end position="328"/>
    </location>
    <ligand>
        <name>GTP</name>
        <dbReference type="ChEBI" id="CHEBI:37565"/>
    </ligand>
</feature>
<evidence type="ECO:0000256" key="2">
    <source>
        <dbReference type="ARBA" id="ARBA00001936"/>
    </source>
</evidence>
<dbReference type="GO" id="GO:0005525">
    <property type="term" value="F:GTP binding"/>
    <property type="evidence" value="ECO:0007669"/>
    <property type="project" value="UniProtKB-KW"/>
</dbReference>
<keyword evidence="15 19" id="KW-0456">Lyase</keyword>
<dbReference type="Proteomes" id="UP000549009">
    <property type="component" value="Unassembled WGS sequence"/>
</dbReference>
<dbReference type="Gene3D" id="3.90.870.10">
    <property type="entry name" value="DHBP synthase"/>
    <property type="match status" value="1"/>
</dbReference>
<evidence type="ECO:0000256" key="5">
    <source>
        <dbReference type="ARBA" id="ARBA00004904"/>
    </source>
</evidence>
<dbReference type="HAMAP" id="MF_00180">
    <property type="entry name" value="RibB"/>
    <property type="match status" value="1"/>
</dbReference>
<dbReference type="NCBIfam" id="TIGR00506">
    <property type="entry name" value="ribB"/>
    <property type="match status" value="1"/>
</dbReference>
<dbReference type="PIRSF" id="PIRSF001259">
    <property type="entry name" value="RibA"/>
    <property type="match status" value="1"/>
</dbReference>
<dbReference type="GO" id="GO:0005829">
    <property type="term" value="C:cytosol"/>
    <property type="evidence" value="ECO:0007669"/>
    <property type="project" value="TreeGrafter"/>
</dbReference>
<dbReference type="RefSeq" id="WP_150509960.1">
    <property type="nucleotide sequence ID" value="NZ_BMSQ01000007.1"/>
</dbReference>
<comment type="pathway">
    <text evidence="5 19">Cofactor biosynthesis; riboflavin biosynthesis; 2-hydroxy-3-oxobutyl phosphate from D-ribulose 5-phosphate: step 1/1.</text>
</comment>
<dbReference type="PANTHER" id="PTHR21327:SF18">
    <property type="entry name" value="3,4-DIHYDROXY-2-BUTANONE 4-PHOSPHATE SYNTHASE"/>
    <property type="match status" value="1"/>
</dbReference>
<name>A0A5P2X163_STRST</name>
<comment type="catalytic activity">
    <reaction evidence="1 19">
        <text>D-ribulose 5-phosphate = (2S)-2-hydroxy-3-oxobutyl phosphate + formate + H(+)</text>
        <dbReference type="Rhea" id="RHEA:18457"/>
        <dbReference type="ChEBI" id="CHEBI:15378"/>
        <dbReference type="ChEBI" id="CHEBI:15740"/>
        <dbReference type="ChEBI" id="CHEBI:58121"/>
        <dbReference type="ChEBI" id="CHEBI:58830"/>
        <dbReference type="EC" id="4.1.99.12"/>
    </reaction>
</comment>
<comment type="similarity">
    <text evidence="19">In the C-terminal section; belongs to the GTP cyclohydrolase II family.</text>
</comment>
<protein>
    <recommendedName>
        <fullName evidence="19">Riboflavin biosynthesis protein RibBA</fullName>
    </recommendedName>
    <domain>
        <recommendedName>
            <fullName evidence="19">3,4-dihydroxy-2-butanone 4-phosphate synthase</fullName>
            <shortName evidence="19">DHBP synthase</shortName>
            <ecNumber evidence="19">4.1.99.12</ecNumber>
        </recommendedName>
    </domain>
    <domain>
        <recommendedName>
            <fullName evidence="19">GTP cyclohydrolase-2</fullName>
            <ecNumber evidence="19">3.5.4.25</ecNumber>
        </recommendedName>
        <alternativeName>
            <fullName evidence="19">GTP cyclohydrolase II</fullName>
        </alternativeName>
    </domain>
</protein>
<keyword evidence="11 19" id="KW-0862">Zinc</keyword>
<comment type="function">
    <text evidence="3 19">Catalyzes the conversion of D-ribulose 5-phosphate to formate and 3,4-dihydroxy-2-butanone 4-phosphate.</text>
</comment>
<reference evidence="21 24" key="2">
    <citation type="submission" date="2020-08" db="EMBL/GenBank/DDBJ databases">
        <title>Genomic Encyclopedia of Type Strains, Phase III (KMG-III): the genomes of soil and plant-associated and newly described type strains.</title>
        <authorList>
            <person name="Whitman W."/>
        </authorList>
    </citation>
    <scope>NUCLEOTIDE SEQUENCE [LARGE SCALE GENOMIC DNA]</scope>
    <source>
        <strain evidence="21 24">CECT 3146</strain>
    </source>
</reference>
<accession>A0A5P2X163</accession>
<evidence type="ECO:0000256" key="18">
    <source>
        <dbReference type="ARBA" id="ARBA00049295"/>
    </source>
</evidence>
<keyword evidence="10 19" id="KW-0378">Hydrolase</keyword>
<keyword evidence="9 19" id="KW-0547">Nucleotide-binding</keyword>
<feature type="binding site" evidence="19">
    <location>
        <position position="388"/>
    </location>
    <ligand>
        <name>GTP</name>
        <dbReference type="ChEBI" id="CHEBI:37565"/>
    </ligand>
</feature>
<dbReference type="GO" id="GO:0000287">
    <property type="term" value="F:magnesium ion binding"/>
    <property type="evidence" value="ECO:0007669"/>
    <property type="project" value="UniProtKB-UniRule"/>
</dbReference>
<evidence type="ECO:0000256" key="12">
    <source>
        <dbReference type="ARBA" id="ARBA00022842"/>
    </source>
</evidence>
<dbReference type="OrthoDB" id="9793111at2"/>
<dbReference type="AlphaFoldDB" id="A0A5P2X163"/>
<evidence type="ECO:0000256" key="13">
    <source>
        <dbReference type="ARBA" id="ARBA00023134"/>
    </source>
</evidence>
<proteinExistence type="inferred from homology"/>
<feature type="active site" description="Nucleophile; for GTP cyclohydrolase activity" evidence="19">
    <location>
        <position position="362"/>
    </location>
</feature>
<keyword evidence="7 19" id="KW-0686">Riboflavin biosynthesis</keyword>
<dbReference type="PANTHER" id="PTHR21327">
    <property type="entry name" value="GTP CYCLOHYDROLASE II-RELATED"/>
    <property type="match status" value="1"/>
</dbReference>
<comment type="cofactor">
    <cofactor evidence="2">
        <name>Mn(2+)</name>
        <dbReference type="ChEBI" id="CHEBI:29035"/>
    </cofactor>
</comment>
<dbReference type="GO" id="GO:0008686">
    <property type="term" value="F:3,4-dihydroxy-2-butanone-4-phosphate synthase activity"/>
    <property type="evidence" value="ECO:0007669"/>
    <property type="project" value="UniProtKB-UniRule"/>
</dbReference>
<dbReference type="Pfam" id="PF00925">
    <property type="entry name" value="GTP_cyclohydro2"/>
    <property type="match status" value="1"/>
</dbReference>
<feature type="binding site" evidence="19">
    <location>
        <position position="56"/>
    </location>
    <ligand>
        <name>Mg(2+)</name>
        <dbReference type="ChEBI" id="CHEBI:18420"/>
        <label>2</label>
    </ligand>
</feature>
<dbReference type="UniPathway" id="UPA00275">
    <property type="reaction ID" value="UER00399"/>
</dbReference>
<dbReference type="KEGG" id="sspb:CP982_08545"/>
<dbReference type="CDD" id="cd00641">
    <property type="entry name" value="GTP_cyclohydro2"/>
    <property type="match status" value="1"/>
</dbReference>
<evidence type="ECO:0000256" key="11">
    <source>
        <dbReference type="ARBA" id="ARBA00022833"/>
    </source>
</evidence>
<feature type="binding site" evidence="19">
    <location>
        <position position="56"/>
    </location>
    <ligand>
        <name>Mg(2+)</name>
        <dbReference type="ChEBI" id="CHEBI:18420"/>
        <label>1</label>
    </ligand>
</feature>
<dbReference type="SUPFAM" id="SSF142695">
    <property type="entry name" value="RibA-like"/>
    <property type="match status" value="1"/>
</dbReference>
<evidence type="ECO:0000256" key="3">
    <source>
        <dbReference type="ARBA" id="ARBA00002284"/>
    </source>
</evidence>
<feature type="active site" description="Proton acceptor; for GTP cyclohydrolase activity" evidence="19">
    <location>
        <position position="360"/>
    </location>
</feature>
<evidence type="ECO:0000256" key="6">
    <source>
        <dbReference type="ARBA" id="ARBA00005520"/>
    </source>
</evidence>
<dbReference type="EC" id="3.5.4.25" evidence="19"/>
<dbReference type="NCBIfam" id="TIGR00505">
    <property type="entry name" value="ribA"/>
    <property type="match status" value="1"/>
</dbReference>
<dbReference type="HAMAP" id="MF_01283">
    <property type="entry name" value="RibBA"/>
    <property type="match status" value="1"/>
</dbReference>
<dbReference type="GO" id="GO:0003935">
    <property type="term" value="F:GTP cyclohydrolase II activity"/>
    <property type="evidence" value="ECO:0007669"/>
    <property type="project" value="UniProtKB-UniRule"/>
</dbReference>
<keyword evidence="8 19" id="KW-0479">Metal-binding</keyword>
<evidence type="ECO:0000256" key="10">
    <source>
        <dbReference type="ARBA" id="ARBA00022801"/>
    </source>
</evidence>
<comment type="similarity">
    <text evidence="6 19">In the N-terminal section; belongs to the DHBP synthase family.</text>
</comment>
<feature type="region of interest" description="GTP cyclohydrolase II" evidence="19">
    <location>
        <begin position="232"/>
        <end position="442"/>
    </location>
</feature>
<feature type="region of interest" description="DHBP synthase" evidence="19">
    <location>
        <begin position="1"/>
        <end position="231"/>
    </location>
</feature>